<keyword evidence="7" id="KW-1185">Reference proteome</keyword>
<reference evidence="6" key="1">
    <citation type="submission" date="2025-08" db="UniProtKB">
        <authorList>
            <consortium name="Ensembl"/>
        </authorList>
    </citation>
    <scope>IDENTIFICATION</scope>
</reference>
<dbReference type="SMART" id="SM01386">
    <property type="entry name" value="Ribosomal_S13_N"/>
    <property type="match status" value="1"/>
</dbReference>
<dbReference type="GO" id="GO:0006412">
    <property type="term" value="P:translation"/>
    <property type="evidence" value="ECO:0007669"/>
    <property type="project" value="InterPro"/>
</dbReference>
<dbReference type="GO" id="GO:0022627">
    <property type="term" value="C:cytosolic small ribosomal subunit"/>
    <property type="evidence" value="ECO:0007669"/>
    <property type="project" value="TreeGrafter"/>
</dbReference>
<dbReference type="PANTHER" id="PTHR11885">
    <property type="entry name" value="RIBOSOMAL PROTEIN S15P/S13E"/>
    <property type="match status" value="1"/>
</dbReference>
<dbReference type="GO" id="GO:0003735">
    <property type="term" value="F:structural constituent of ribosome"/>
    <property type="evidence" value="ECO:0007669"/>
    <property type="project" value="InterPro"/>
</dbReference>
<feature type="domain" description="Small ribosomal subunit protein uS15 N-terminal" evidence="5">
    <location>
        <begin position="1"/>
        <end position="54"/>
    </location>
</feature>
<protein>
    <recommendedName>
        <fullName evidence="5">Small ribosomal subunit protein uS15 N-terminal domain-containing protein</fullName>
    </recommendedName>
</protein>
<keyword evidence="4" id="KW-0812">Transmembrane</keyword>
<dbReference type="Pfam" id="PF08069">
    <property type="entry name" value="Ribosomal_S13_N"/>
    <property type="match status" value="1"/>
</dbReference>
<sequence>MGRMHAPRKRLSQLTLPFRCSVPTWLKLPLTEQIYKLAKKGLTPSQIGSECRGVSLAHSNLKLLSLSDSTASASPVAGTTGMHFFYIYILVGPIISFYFFFSRDRVLLLLRLVSNS</sequence>
<evidence type="ECO:0000256" key="4">
    <source>
        <dbReference type="SAM" id="Phobius"/>
    </source>
</evidence>
<keyword evidence="4" id="KW-1133">Transmembrane helix</keyword>
<dbReference type="PANTHER" id="PTHR11885:SF6">
    <property type="entry name" value="SMALL RIBOSOMAL SUBUNIT PROTEIN US15"/>
    <property type="match status" value="1"/>
</dbReference>
<evidence type="ECO:0000313" key="6">
    <source>
        <dbReference type="Ensembl" id="ENSPSMP00000016550.1"/>
    </source>
</evidence>
<comment type="similarity">
    <text evidence="1">Belongs to the universal ribosomal protein uS15 family.</text>
</comment>
<dbReference type="GeneTree" id="ENSGT00950000185154"/>
<organism evidence="6 7">
    <name type="scientific">Prolemur simus</name>
    <name type="common">Greater bamboo lemur</name>
    <name type="synonym">Hapalemur simus</name>
    <dbReference type="NCBI Taxonomy" id="1328070"/>
    <lineage>
        <taxon>Eukaryota</taxon>
        <taxon>Metazoa</taxon>
        <taxon>Chordata</taxon>
        <taxon>Craniata</taxon>
        <taxon>Vertebrata</taxon>
        <taxon>Euteleostomi</taxon>
        <taxon>Mammalia</taxon>
        <taxon>Eutheria</taxon>
        <taxon>Euarchontoglires</taxon>
        <taxon>Primates</taxon>
        <taxon>Strepsirrhini</taxon>
        <taxon>Lemuriformes</taxon>
        <taxon>Lemuridae</taxon>
        <taxon>Prolemur</taxon>
    </lineage>
</organism>
<keyword evidence="4" id="KW-0472">Membrane</keyword>
<evidence type="ECO:0000313" key="7">
    <source>
        <dbReference type="Proteomes" id="UP000694414"/>
    </source>
</evidence>
<dbReference type="AlphaFoldDB" id="A0A8C8ZK06"/>
<dbReference type="GO" id="GO:0005730">
    <property type="term" value="C:nucleolus"/>
    <property type="evidence" value="ECO:0007669"/>
    <property type="project" value="TreeGrafter"/>
</dbReference>
<proteinExistence type="inferred from homology"/>
<dbReference type="Ensembl" id="ENSPSMT00000019233.1">
    <property type="protein sequence ID" value="ENSPSMP00000016550.1"/>
    <property type="gene ID" value="ENSPSMG00000011792.1"/>
</dbReference>
<evidence type="ECO:0000256" key="1">
    <source>
        <dbReference type="ARBA" id="ARBA00008434"/>
    </source>
</evidence>
<evidence type="ECO:0000256" key="2">
    <source>
        <dbReference type="ARBA" id="ARBA00022980"/>
    </source>
</evidence>
<dbReference type="Gene3D" id="4.10.860.130">
    <property type="match status" value="1"/>
</dbReference>
<dbReference type="GO" id="GO:0070181">
    <property type="term" value="F:small ribosomal subunit rRNA binding"/>
    <property type="evidence" value="ECO:0007669"/>
    <property type="project" value="TreeGrafter"/>
</dbReference>
<dbReference type="Proteomes" id="UP000694414">
    <property type="component" value="Unplaced"/>
</dbReference>
<accession>A0A8C8ZK06</accession>
<name>A0A8C8ZK06_PROSS</name>
<keyword evidence="2" id="KW-0689">Ribosomal protein</keyword>
<dbReference type="InterPro" id="IPR012606">
    <property type="entry name" value="Ribosomal_uS15_N"/>
</dbReference>
<dbReference type="InterPro" id="IPR023029">
    <property type="entry name" value="Ribosomal_uS15_arc_euk"/>
</dbReference>
<evidence type="ECO:0000259" key="5">
    <source>
        <dbReference type="SMART" id="SM01386"/>
    </source>
</evidence>
<feature type="transmembrane region" description="Helical" evidence="4">
    <location>
        <begin position="84"/>
        <end position="101"/>
    </location>
</feature>
<reference evidence="6" key="2">
    <citation type="submission" date="2025-09" db="UniProtKB">
        <authorList>
            <consortium name="Ensembl"/>
        </authorList>
    </citation>
    <scope>IDENTIFICATION</scope>
</reference>
<evidence type="ECO:0000256" key="3">
    <source>
        <dbReference type="ARBA" id="ARBA00023274"/>
    </source>
</evidence>
<keyword evidence="3" id="KW-0687">Ribonucleoprotein</keyword>